<sequence>MLGSLDCMYWVWESCPSGWRGQYIGHQDEPTMILEAIAGPDKRIWNCNFGFPGSLNDINVLHRSPLFDDLISGSAPNVEFTVNDGIYPEWAILVKGIPLPRNWKHRLFSQKVAQYRKDVECAFDILQKSLPLLKVLHAIDQMRNIMETYVILHNMTVQDDLAYDMTVMKDHLFRHTTEVLVRDGKVVLKLFPLLFGDYSCSLCILGISLLLENPHLHLLISTPFRLCRSHGCVVPFPNGSQLLQHFKAL</sequence>
<proteinExistence type="predicted"/>
<evidence type="ECO:0000313" key="2">
    <source>
        <dbReference type="Proteomes" id="UP001341281"/>
    </source>
</evidence>
<gene>
    <name evidence="1" type="ORF">U9M48_043537</name>
</gene>
<protein>
    <recommendedName>
        <fullName evidence="3">DDE Tnp4 domain-containing protein</fullName>
    </recommendedName>
</protein>
<dbReference type="EMBL" id="CP144754">
    <property type="protein sequence ID" value="WVZ98054.1"/>
    <property type="molecule type" value="Genomic_DNA"/>
</dbReference>
<evidence type="ECO:0000313" key="1">
    <source>
        <dbReference type="EMBL" id="WVZ98054.1"/>
    </source>
</evidence>
<dbReference type="Proteomes" id="UP001341281">
    <property type="component" value="Chromosome 10"/>
</dbReference>
<reference evidence="1 2" key="1">
    <citation type="submission" date="2024-02" db="EMBL/GenBank/DDBJ databases">
        <title>High-quality chromosome-scale genome assembly of Pensacola bahiagrass (Paspalum notatum Flugge var. saurae).</title>
        <authorList>
            <person name="Vega J.M."/>
            <person name="Podio M."/>
            <person name="Orjuela J."/>
            <person name="Siena L.A."/>
            <person name="Pessino S.C."/>
            <person name="Combes M.C."/>
            <person name="Mariac C."/>
            <person name="Albertini E."/>
            <person name="Pupilli F."/>
            <person name="Ortiz J.P.A."/>
            <person name="Leblanc O."/>
        </authorList>
    </citation>
    <scope>NUCLEOTIDE SEQUENCE [LARGE SCALE GENOMIC DNA]</scope>
    <source>
        <strain evidence="1">R1</strain>
        <tissue evidence="1">Leaf</tissue>
    </source>
</reference>
<dbReference type="AlphaFoldDB" id="A0AAQ3USY8"/>
<accession>A0AAQ3USY8</accession>
<organism evidence="1 2">
    <name type="scientific">Paspalum notatum var. saurae</name>
    <dbReference type="NCBI Taxonomy" id="547442"/>
    <lineage>
        <taxon>Eukaryota</taxon>
        <taxon>Viridiplantae</taxon>
        <taxon>Streptophyta</taxon>
        <taxon>Embryophyta</taxon>
        <taxon>Tracheophyta</taxon>
        <taxon>Spermatophyta</taxon>
        <taxon>Magnoliopsida</taxon>
        <taxon>Liliopsida</taxon>
        <taxon>Poales</taxon>
        <taxon>Poaceae</taxon>
        <taxon>PACMAD clade</taxon>
        <taxon>Panicoideae</taxon>
        <taxon>Andropogonodae</taxon>
        <taxon>Paspaleae</taxon>
        <taxon>Paspalinae</taxon>
        <taxon>Paspalum</taxon>
    </lineage>
</organism>
<dbReference type="InterPro" id="IPR006912">
    <property type="entry name" value="Harbinger_derived_prot"/>
</dbReference>
<dbReference type="Pfam" id="PF04827">
    <property type="entry name" value="Plant_tran"/>
    <property type="match status" value="1"/>
</dbReference>
<keyword evidence="2" id="KW-1185">Reference proteome</keyword>
<name>A0AAQ3USY8_PASNO</name>
<dbReference type="PANTHER" id="PTHR47150:SF5">
    <property type="entry name" value="OS07G0546750 PROTEIN"/>
    <property type="match status" value="1"/>
</dbReference>
<evidence type="ECO:0008006" key="3">
    <source>
        <dbReference type="Google" id="ProtNLM"/>
    </source>
</evidence>
<dbReference type="PANTHER" id="PTHR47150">
    <property type="entry name" value="OS12G0169200 PROTEIN"/>
    <property type="match status" value="1"/>
</dbReference>